<dbReference type="Gene3D" id="2.10.50.10">
    <property type="entry name" value="Tumor Necrosis Factor Receptor, subunit A, domain 2"/>
    <property type="match status" value="2"/>
</dbReference>
<dbReference type="Gene3D" id="3.40.50.10140">
    <property type="entry name" value="Toll/interleukin-1 receptor homology (TIR) domain"/>
    <property type="match status" value="1"/>
</dbReference>
<keyword evidence="1" id="KW-0812">Transmembrane</keyword>
<reference evidence="2" key="1">
    <citation type="submission" date="2021-01" db="EMBL/GenBank/DDBJ databases">
        <authorList>
            <person name="Corre E."/>
            <person name="Pelletier E."/>
            <person name="Niang G."/>
            <person name="Scheremetjew M."/>
            <person name="Finn R."/>
            <person name="Kale V."/>
            <person name="Holt S."/>
            <person name="Cochrane G."/>
            <person name="Meng A."/>
            <person name="Brown T."/>
            <person name="Cohen L."/>
        </authorList>
    </citation>
    <scope>NUCLEOTIDE SEQUENCE</scope>
    <source>
        <strain evidence="2">CCMP3105</strain>
    </source>
</reference>
<sequence>MVEILAGELLGFRTLVRSGPSSGAVVDALAGCREPGAGASPCGANSTDFHLAVEAWADGVSARLGEVARAMPTVAPRDMGSMGYEGYTSIGVLGKSFDAAWGALGLPLDSYRAYNSSWHDAASFFAPSDGFNASQLQPCAQTQISRDGVLRGYLEATGDEDGVLRRPDGGFAPRCFDGVWWRTPTCRRSPQGCVPLITGGNGWDMQLLMSAPSYLGMSVQVGTAAPGLYSELPRRGGGSLLNLFSPDASWAGLSPRFVLMPKHSREEWARGLQRTAAAAVPLLKLASWNLEAAAPAAAKLLQAFSLSEAEILEMLAVYAAERRTYRDAACSWLRSNPGIWAGWMPKQTACSAGQGVVDSAGDFVQSLSAAVSCGSCAPGRFSEALAGGGPATYRCRPCPAGSFSRSSGAAECELCGAGTIAVGPDPAVPAAPGNSSCARCAVGRFQPGRGRSRCLTCSQWLEGAETPYEGAVGPSDCRCPAGTHRLRWSSGARAAGASLKDACVPCGDGLVCLPGVGPPLQAAGYFAREFNVSQEVFFDFLPPWGGPPADAVLTSAPKMVRCGGRASCPEGSKLGECPPHHSLLACHGCEAGFAWNGEGCSSCDGSEVARPIIAAFIALVAGIAAWFFSSRLSVDGGSTTVVVSASIVLNCLQAMGSISSLDIEWLGPMASSRPLLQMLTFRADFLSLACFLQDYSAVEHYTAGLALLPCVLTVIVTLCGVRRLAGRNVTAAEVTNALGSCVMVLFLPMVAVATVPFQCVRNPDGTSSVRTEPSVLCWESEEHEVMLILATTATLTSVIAPVAFVLTVTLRYPRKVMRPGGEQFFLRYRFVFRRYPRACYVHGLLYVLRSFAIGLIPVISADSPHFQVMLLAAVVVLFVGCLSKLQPPRAGIVHLLDVGTGLALVILLLGSAMLQEERAEAELVFMVATVGLGLVCFIPLVWVPCTELLRRDNIDVFLCHYKREAACRARFWKFALSKKLARSRVFLDSDSLQDAEAIFSTVSRRTRTFVILATEGTLAQPWCAGEITCAHRNGVHIVPVALGLSWPPSPGNLDAAVAGFDAEARQMLLARGITLTEVRDVYEELCDIRPVRIFDQSEASHHVAINAVLERFLGGCPPFVLGSQEALESGRRATRSAGILASDADPEAVAARGVLRGMLPPEMGGTVADVATGSRLRSLVVLLSAGALRDPDFATSLRAALKAGIPPIPVHVGGDFHYPDLAFYQQLEAGKFFTLDDKGGQKALATVRVAYERLFSVTPLRLSPAAPMSVLQAEVEGVRARVERIMLPDGDGRPPSPGTETTSCELGLWAEEEDLPDVGSEVSSSGVPSLPYHSCMLMPPALV</sequence>
<feature type="transmembrane region" description="Helical" evidence="1">
    <location>
        <begin position="608"/>
        <end position="628"/>
    </location>
</feature>
<organism evidence="2">
    <name type="scientific">Alexandrium monilatum</name>
    <dbReference type="NCBI Taxonomy" id="311494"/>
    <lineage>
        <taxon>Eukaryota</taxon>
        <taxon>Sar</taxon>
        <taxon>Alveolata</taxon>
        <taxon>Dinophyceae</taxon>
        <taxon>Gonyaulacales</taxon>
        <taxon>Pyrocystaceae</taxon>
        <taxon>Alexandrium</taxon>
    </lineage>
</organism>
<evidence type="ECO:0008006" key="3">
    <source>
        <dbReference type="Google" id="ProtNLM"/>
    </source>
</evidence>
<dbReference type="CDD" id="cd00185">
    <property type="entry name" value="TNFRSF"/>
    <property type="match status" value="1"/>
</dbReference>
<dbReference type="SMART" id="SM01411">
    <property type="entry name" value="Ephrin_rec_like"/>
    <property type="match status" value="3"/>
</dbReference>
<name>A0A7S4RES3_9DINO</name>
<protein>
    <recommendedName>
        <fullName evidence="3">TIR domain-containing protein</fullName>
    </recommendedName>
</protein>
<feature type="transmembrane region" description="Helical" evidence="1">
    <location>
        <begin position="785"/>
        <end position="808"/>
    </location>
</feature>
<dbReference type="EMBL" id="HBNR01048910">
    <property type="protein sequence ID" value="CAE4611733.1"/>
    <property type="molecule type" value="Transcribed_RNA"/>
</dbReference>
<dbReference type="PANTHER" id="PTHR46967">
    <property type="entry name" value="INSULIN-LIKE GROWTH FACTOR BINDING PROTEIN,N-TERMINAL"/>
    <property type="match status" value="1"/>
</dbReference>
<feature type="transmembrane region" description="Helical" evidence="1">
    <location>
        <begin position="923"/>
        <end position="943"/>
    </location>
</feature>
<feature type="transmembrane region" description="Helical" evidence="1">
    <location>
        <begin position="737"/>
        <end position="757"/>
    </location>
</feature>
<keyword evidence="1" id="KW-1133">Transmembrane helix</keyword>
<dbReference type="SUPFAM" id="SSF53850">
    <property type="entry name" value="Periplasmic binding protein-like II"/>
    <property type="match status" value="1"/>
</dbReference>
<dbReference type="SUPFAM" id="SSF52200">
    <property type="entry name" value="Toll/Interleukin receptor TIR domain"/>
    <property type="match status" value="1"/>
</dbReference>
<dbReference type="InterPro" id="IPR035897">
    <property type="entry name" value="Toll_tir_struct_dom_sf"/>
</dbReference>
<dbReference type="InterPro" id="IPR009030">
    <property type="entry name" value="Growth_fac_rcpt_cys_sf"/>
</dbReference>
<dbReference type="SUPFAM" id="SSF57184">
    <property type="entry name" value="Growth factor receptor domain"/>
    <property type="match status" value="1"/>
</dbReference>
<feature type="transmembrane region" description="Helical" evidence="1">
    <location>
        <begin position="892"/>
        <end position="911"/>
    </location>
</feature>
<evidence type="ECO:0000256" key="1">
    <source>
        <dbReference type="SAM" id="Phobius"/>
    </source>
</evidence>
<gene>
    <name evidence="2" type="ORF">AMON00008_LOCUS34167</name>
</gene>
<keyword evidence="1" id="KW-0472">Membrane</keyword>
<feature type="transmembrane region" description="Helical" evidence="1">
    <location>
        <begin position="640"/>
        <end position="661"/>
    </location>
</feature>
<feature type="transmembrane region" description="Helical" evidence="1">
    <location>
        <begin position="701"/>
        <end position="725"/>
    </location>
</feature>
<evidence type="ECO:0000313" key="2">
    <source>
        <dbReference type="EMBL" id="CAE4611733.1"/>
    </source>
</evidence>
<feature type="transmembrane region" description="Helical" evidence="1">
    <location>
        <begin position="866"/>
        <end position="885"/>
    </location>
</feature>
<proteinExistence type="predicted"/>
<dbReference type="PANTHER" id="PTHR46967:SF2">
    <property type="entry name" value="SUSHI, VON WILLEBRAND FACTOR TYPE A, EGF AND PENTRAXIN DOMAIN-CONTAINING PROTEIN 1-LIKE"/>
    <property type="match status" value="1"/>
</dbReference>
<feature type="transmembrane region" description="Helical" evidence="1">
    <location>
        <begin position="839"/>
        <end position="860"/>
    </location>
</feature>
<accession>A0A7S4RES3</accession>